<comment type="caution">
    <text evidence="1">The sequence shown here is derived from an EMBL/GenBank/DDBJ whole genome shotgun (WGS) entry which is preliminary data.</text>
</comment>
<dbReference type="EMBL" id="VSSQ01104259">
    <property type="protein sequence ID" value="MPN44829.1"/>
    <property type="molecule type" value="Genomic_DNA"/>
</dbReference>
<name>A0A645I310_9ZZZZ</name>
<sequence>MPQLKELLASVDPAVLRPCLGTVGLQLIPLLKEIESSFRLGLPIDELKRRLWDKARAERML</sequence>
<evidence type="ECO:0000313" key="1">
    <source>
        <dbReference type="EMBL" id="MPN44829.1"/>
    </source>
</evidence>
<accession>A0A645I310</accession>
<reference evidence="1" key="1">
    <citation type="submission" date="2019-08" db="EMBL/GenBank/DDBJ databases">
        <authorList>
            <person name="Kucharzyk K."/>
            <person name="Murdoch R.W."/>
            <person name="Higgins S."/>
            <person name="Loffler F."/>
        </authorList>
    </citation>
    <scope>NUCLEOTIDE SEQUENCE</scope>
</reference>
<protein>
    <recommendedName>
        <fullName evidence="2">CCA-adding enzyme C-terminal domain-containing protein</fullName>
    </recommendedName>
</protein>
<organism evidence="1">
    <name type="scientific">bioreactor metagenome</name>
    <dbReference type="NCBI Taxonomy" id="1076179"/>
    <lineage>
        <taxon>unclassified sequences</taxon>
        <taxon>metagenomes</taxon>
        <taxon>ecological metagenomes</taxon>
    </lineage>
</organism>
<dbReference type="AlphaFoldDB" id="A0A645I310"/>
<gene>
    <name evidence="1" type="ORF">SDC9_192396</name>
</gene>
<proteinExistence type="predicted"/>
<evidence type="ECO:0008006" key="2">
    <source>
        <dbReference type="Google" id="ProtNLM"/>
    </source>
</evidence>